<dbReference type="PANTHER" id="PTHR43861:SF6">
    <property type="entry name" value="METHYLTRANSFERASE TYPE 11"/>
    <property type="match status" value="1"/>
</dbReference>
<dbReference type="CDD" id="cd02440">
    <property type="entry name" value="AdoMet_MTases"/>
    <property type="match status" value="1"/>
</dbReference>
<comment type="caution">
    <text evidence="1">The sequence shown here is derived from an EMBL/GenBank/DDBJ whole genome shotgun (WGS) entry which is preliminary data.</text>
</comment>
<evidence type="ECO:0000313" key="2">
    <source>
        <dbReference type="Proteomes" id="UP001525890"/>
    </source>
</evidence>
<reference evidence="1 2" key="1">
    <citation type="journal article" date="2022" name="Front. Microbiol.">
        <title>High genomic differentiation and limited gene flow indicate recent cryptic speciation within the genus Laspinema (cyanobacteria).</title>
        <authorList>
            <person name="Stanojkovic A."/>
            <person name="Skoupy S."/>
            <person name="Skaloud P."/>
            <person name="Dvorak P."/>
        </authorList>
    </citation>
    <scope>NUCLEOTIDE SEQUENCE [LARGE SCALE GENOMIC DNA]</scope>
    <source>
        <strain evidence="1 2">D2a</strain>
    </source>
</reference>
<keyword evidence="1" id="KW-0489">Methyltransferase</keyword>
<dbReference type="GO" id="GO:0032259">
    <property type="term" value="P:methylation"/>
    <property type="evidence" value="ECO:0007669"/>
    <property type="project" value="UniProtKB-KW"/>
</dbReference>
<name>A0ABT2MMI9_9CYAN</name>
<accession>A0ABT2MMI9</accession>
<proteinExistence type="predicted"/>
<keyword evidence="2" id="KW-1185">Reference proteome</keyword>
<dbReference type="Pfam" id="PF13489">
    <property type="entry name" value="Methyltransf_23"/>
    <property type="match status" value="1"/>
</dbReference>
<keyword evidence="1" id="KW-0808">Transferase</keyword>
<dbReference type="Proteomes" id="UP001525890">
    <property type="component" value="Unassembled WGS sequence"/>
</dbReference>
<evidence type="ECO:0000313" key="1">
    <source>
        <dbReference type="EMBL" id="MCT7965938.1"/>
    </source>
</evidence>
<dbReference type="EMBL" id="JAMXFF010000006">
    <property type="protein sequence ID" value="MCT7965938.1"/>
    <property type="molecule type" value="Genomic_DNA"/>
</dbReference>
<dbReference type="GO" id="GO:0008168">
    <property type="term" value="F:methyltransferase activity"/>
    <property type="evidence" value="ECO:0007669"/>
    <property type="project" value="UniProtKB-KW"/>
</dbReference>
<dbReference type="InterPro" id="IPR029063">
    <property type="entry name" value="SAM-dependent_MTases_sf"/>
</dbReference>
<dbReference type="Gene3D" id="3.40.50.150">
    <property type="entry name" value="Vaccinia Virus protein VP39"/>
    <property type="match status" value="1"/>
</dbReference>
<gene>
    <name evidence="1" type="ORF">NG799_06275</name>
</gene>
<sequence>MKCPLCHSESKPVFNTEYAKVNQCLNISCKHKFNTESLPRGGVMDYSGADDFSIYRQRNLEMIDYLLNQGYLNTQAKVLDLGCGEGHIAQTFSDRKFDVTCVELSSSARKILDQRGLVNYPTTQDIPPDIRFDLILMIEVIEHLKSPVSVIKEAKNRLTDKGIIFVTTPCADGLKARLFPEKSEAYQEPTHLHFFSSQSLNSCFQIAGFSEFQRFYLPWIIPNRSPVLKTLDKLLYGIDLNSHLTYFLFNS</sequence>
<protein>
    <submittedName>
        <fullName evidence="1">Class I SAM-dependent methyltransferase</fullName>
    </submittedName>
</protein>
<dbReference type="SUPFAM" id="SSF53335">
    <property type="entry name" value="S-adenosyl-L-methionine-dependent methyltransferases"/>
    <property type="match status" value="1"/>
</dbReference>
<organism evidence="1 2">
    <name type="scientific">Laspinema palackyanum D2a</name>
    <dbReference type="NCBI Taxonomy" id="2953684"/>
    <lineage>
        <taxon>Bacteria</taxon>
        <taxon>Bacillati</taxon>
        <taxon>Cyanobacteriota</taxon>
        <taxon>Cyanophyceae</taxon>
        <taxon>Oscillatoriophycideae</taxon>
        <taxon>Oscillatoriales</taxon>
        <taxon>Laspinemataceae</taxon>
        <taxon>Laspinema</taxon>
        <taxon>Laspinema palackyanum</taxon>
    </lineage>
</organism>
<dbReference type="RefSeq" id="WP_368005591.1">
    <property type="nucleotide sequence ID" value="NZ_JAMXFF010000006.1"/>
</dbReference>
<dbReference type="PANTHER" id="PTHR43861">
    <property type="entry name" value="TRANS-ACONITATE 2-METHYLTRANSFERASE-RELATED"/>
    <property type="match status" value="1"/>
</dbReference>